<evidence type="ECO:0008006" key="4">
    <source>
        <dbReference type="Google" id="ProtNLM"/>
    </source>
</evidence>
<sequence>MRHVLLALFALISFASAEHVIVTGGPALREWENLRVERDQHDRWWANFVRASTLRMVEIRKAYGENAPIIWIVYRPGYQDRGKEDGKPYTTWISDLARKRSVSLVWIESGQELISSLNGRPRGAVQTFDYFGHSNRHCFMLDYGSHIMAACTAWLHERDLGKIRGSIFAKDAYCKSWGCHTGESMSKVWKSATGVKMEGARGKTDYTVVGQGLLPIGEGWVR</sequence>
<feature type="chain" id="PRO_5045878692" description="DUF4038 domain-containing protein" evidence="1">
    <location>
        <begin position="18"/>
        <end position="222"/>
    </location>
</feature>
<proteinExistence type="predicted"/>
<comment type="caution">
    <text evidence="2">The sequence shown here is derived from an EMBL/GenBank/DDBJ whole genome shotgun (WGS) entry which is preliminary data.</text>
</comment>
<feature type="signal peptide" evidence="1">
    <location>
        <begin position="1"/>
        <end position="17"/>
    </location>
</feature>
<reference evidence="2 3" key="1">
    <citation type="submission" date="2022-10" db="EMBL/GenBank/DDBJ databases">
        <title>Luteolibacter flavescens strain MCCC 1K03193, whole genome shotgun sequencing project.</title>
        <authorList>
            <person name="Zhao G."/>
            <person name="Shen L."/>
        </authorList>
    </citation>
    <scope>NUCLEOTIDE SEQUENCE [LARGE SCALE GENOMIC DNA]</scope>
    <source>
        <strain evidence="2 3">MCCC 1K03193</strain>
    </source>
</reference>
<accession>A0ABT3FLT4</accession>
<evidence type="ECO:0000256" key="1">
    <source>
        <dbReference type="SAM" id="SignalP"/>
    </source>
</evidence>
<evidence type="ECO:0000313" key="3">
    <source>
        <dbReference type="Proteomes" id="UP001207930"/>
    </source>
</evidence>
<name>A0ABT3FLT4_9BACT</name>
<dbReference type="EMBL" id="JAPDDS010000003">
    <property type="protein sequence ID" value="MCW1884543.1"/>
    <property type="molecule type" value="Genomic_DNA"/>
</dbReference>
<dbReference type="RefSeq" id="WP_264500500.1">
    <property type="nucleotide sequence ID" value="NZ_JAPDDS010000003.1"/>
</dbReference>
<keyword evidence="3" id="KW-1185">Reference proteome</keyword>
<organism evidence="2 3">
    <name type="scientific">Luteolibacter flavescens</name>
    <dbReference type="NCBI Taxonomy" id="1859460"/>
    <lineage>
        <taxon>Bacteria</taxon>
        <taxon>Pseudomonadati</taxon>
        <taxon>Verrucomicrobiota</taxon>
        <taxon>Verrucomicrobiia</taxon>
        <taxon>Verrucomicrobiales</taxon>
        <taxon>Verrucomicrobiaceae</taxon>
        <taxon>Luteolibacter</taxon>
    </lineage>
</organism>
<gene>
    <name evidence="2" type="ORF">OKA04_07350</name>
</gene>
<evidence type="ECO:0000313" key="2">
    <source>
        <dbReference type="EMBL" id="MCW1884543.1"/>
    </source>
</evidence>
<protein>
    <recommendedName>
        <fullName evidence="4">DUF4038 domain-containing protein</fullName>
    </recommendedName>
</protein>
<keyword evidence="1" id="KW-0732">Signal</keyword>
<dbReference type="Proteomes" id="UP001207930">
    <property type="component" value="Unassembled WGS sequence"/>
</dbReference>